<dbReference type="PANTHER" id="PTHR48450:SF1">
    <property type="entry name" value="DUF1985 DOMAIN-CONTAINING PROTEIN"/>
    <property type="match status" value="1"/>
</dbReference>
<accession>A0A3Q7HL02</accession>
<dbReference type="PANTHER" id="PTHR48450">
    <property type="entry name" value="DUF1985 DOMAIN-CONTAINING PROTEIN"/>
    <property type="match status" value="1"/>
</dbReference>
<dbReference type="PaxDb" id="4081-Solyc08g044370.1.1"/>
<dbReference type="EnsemblPlants" id="Solyc08g044370.2.1">
    <property type="protein sequence ID" value="Solyc08g044370.2.1"/>
    <property type="gene ID" value="Solyc08g044370.2"/>
</dbReference>
<organism evidence="3">
    <name type="scientific">Solanum lycopersicum</name>
    <name type="common">Tomato</name>
    <name type="synonym">Lycopersicon esculentum</name>
    <dbReference type="NCBI Taxonomy" id="4081"/>
    <lineage>
        <taxon>Eukaryota</taxon>
        <taxon>Viridiplantae</taxon>
        <taxon>Streptophyta</taxon>
        <taxon>Embryophyta</taxon>
        <taxon>Tracheophyta</taxon>
        <taxon>Spermatophyta</taxon>
        <taxon>Magnoliopsida</taxon>
        <taxon>eudicotyledons</taxon>
        <taxon>Gunneridae</taxon>
        <taxon>Pentapetalae</taxon>
        <taxon>asterids</taxon>
        <taxon>lamiids</taxon>
        <taxon>Solanales</taxon>
        <taxon>Solanaceae</taxon>
        <taxon>Solanoideae</taxon>
        <taxon>Solaneae</taxon>
        <taxon>Solanum</taxon>
        <taxon>Solanum subgen. Lycopersicon</taxon>
    </lineage>
</organism>
<dbReference type="RefSeq" id="XP_069144069.1">
    <property type="nucleotide sequence ID" value="XM_069287968.1"/>
</dbReference>
<evidence type="ECO:0000256" key="1">
    <source>
        <dbReference type="SAM" id="MobiDB-lite"/>
    </source>
</evidence>
<evidence type="ECO:0000313" key="3">
    <source>
        <dbReference type="EnsemblPlants" id="Solyc08g044370.2.1"/>
    </source>
</evidence>
<feature type="domain" description="DUF1985" evidence="2">
    <location>
        <begin position="17"/>
        <end position="154"/>
    </location>
</feature>
<dbReference type="AlphaFoldDB" id="A0A3Q7HL02"/>
<dbReference type="Proteomes" id="UP000004994">
    <property type="component" value="Chromosome 8"/>
</dbReference>
<keyword evidence="4" id="KW-1185">Reference proteome</keyword>
<reference evidence="3" key="1">
    <citation type="journal article" date="2012" name="Nature">
        <title>The tomato genome sequence provides insights into fleshy fruit evolution.</title>
        <authorList>
            <consortium name="Tomato Genome Consortium"/>
        </authorList>
    </citation>
    <scope>NUCLEOTIDE SEQUENCE [LARGE SCALE GENOMIC DNA]</scope>
    <source>
        <strain evidence="3">cv. Heinz 1706</strain>
    </source>
</reference>
<evidence type="ECO:0000259" key="2">
    <source>
        <dbReference type="Pfam" id="PF09331"/>
    </source>
</evidence>
<evidence type="ECO:0000313" key="4">
    <source>
        <dbReference type="Proteomes" id="UP000004994"/>
    </source>
</evidence>
<protein>
    <recommendedName>
        <fullName evidence="2">DUF1985 domain-containing protein</fullName>
    </recommendedName>
</protein>
<reference evidence="3" key="2">
    <citation type="submission" date="2019-01" db="UniProtKB">
        <authorList>
            <consortium name="EnsemblPlants"/>
        </authorList>
    </citation>
    <scope>IDENTIFICATION</scope>
    <source>
        <strain evidence="3">cv. Heinz 1706</strain>
    </source>
</reference>
<name>A0A3Q7HL02_SOLLC</name>
<sequence length="346" mass="40052">MKIRKCVGQGQIHRCCMSREVEASSKQALLIKVNGVILKFTIRTFALITGLNCVGVVEDFKFNTEEPNRLIVQYFGGDETIRRSDLFDRFNDKVWVDNDDDAIKFAILYFIHMFVYSGEKRSLRIPRIHFDLVESGRYMHYPWGIKAFEWLLQSINKVLTTDGQYYRICGMPVVLQIWIYECMGKRQTKFARKISDHILRILNWQTVGAQPRFKTLMKNTFNDGNREIKWKNVVPSLMEITVLQLPPEGLHKPTEGVQTEPHRGIDEQVLSGQNSDDDFVNPPPPSMKVTGKRKKGQSVSPAKRVRKNDSNMTDQMEQTEKIDPVANQNVEKVGIRKVVRKKKNVF</sequence>
<dbReference type="InParanoid" id="A0A3Q7HL02"/>
<dbReference type="OMA" id="QTKFARK"/>
<proteinExistence type="predicted"/>
<gene>
    <name evidence="3" type="primary">LOC104648772</name>
</gene>
<dbReference type="InterPro" id="IPR015410">
    <property type="entry name" value="DUF1985"/>
</dbReference>
<feature type="region of interest" description="Disordered" evidence="1">
    <location>
        <begin position="268"/>
        <end position="325"/>
    </location>
</feature>
<dbReference type="Pfam" id="PF09331">
    <property type="entry name" value="DUF1985"/>
    <property type="match status" value="1"/>
</dbReference>
<dbReference type="Gramene" id="Solyc08g044370.2.1">
    <property type="protein sequence ID" value="Solyc08g044370.2.1"/>
    <property type="gene ID" value="Solyc08g044370.2"/>
</dbReference>
<dbReference type="GeneID" id="104648772"/>